<sequence>MSTSVVAARPPAQPTAILRGHRAQVHAAVFMRLDRTAAAGATMTADTRLVTGDSDGYVALWDLAIVRTRGVWRAHNNSILGIAAWDDAGQVVTHGRDHRLVVWQVGVADEARLSTLLPLDQEASSTPSSAASSASHPQPWMVHVLDVNTMNFCAFAWCGLLGSVAAVTAATAATTHATVASMPSTDKQLTPTSTPPTERLVAVPNTLTLEAADIYHLPSQRRINTVRLGTKEGMIMALALFYAPVTDTEATDDSQPTLVLIAAFENGVAVAALLRQGADGPADIVYRAQPHSQPILSLDVAPDRSYFLTSAADAVVAKHPIRVPATPKKAAAVPASTLPSASPASPPAPPTSAGKPVSLLSAALSKAAAVASPSSVSNATPTRGAATPLAPVEVETQPLAVINTKHAGQQGLRIRDDGRLFATAGWDARVRVYTAQTMKEVAVLKWHQTGCFAVAFAPVVVADTQREGEDEGKSKGEDEKALAPTGSSTALASQSSRRDASVKARRLRQAVTAHWLAVGSKDGKVSLWDIF</sequence>
<comment type="function">
    <text evidence="3">Component of the ASTRA complex involved in chromatin remodeling.</text>
</comment>
<keyword evidence="10" id="KW-1185">Reference proteome</keyword>
<dbReference type="AlphaFoldDB" id="A0A0C2J5I1"/>
<dbReference type="PANTHER" id="PTHR19854">
    <property type="entry name" value="TRANSDUCIN BETA-LIKE 3"/>
    <property type="match status" value="1"/>
</dbReference>
<dbReference type="SUPFAM" id="SSF50978">
    <property type="entry name" value="WD40 repeat-like"/>
    <property type="match status" value="1"/>
</dbReference>
<dbReference type="HOGENOM" id="CLU_041940_0_1_1"/>
<comment type="similarity">
    <text evidence="4">Belongs to the WD repeat ASA1 family.</text>
</comment>
<feature type="compositionally biased region" description="Polar residues" evidence="8">
    <location>
        <begin position="181"/>
        <end position="196"/>
    </location>
</feature>
<evidence type="ECO:0000313" key="9">
    <source>
        <dbReference type="EMBL" id="KIH92312.1"/>
    </source>
</evidence>
<feature type="compositionally biased region" description="Polar residues" evidence="8">
    <location>
        <begin position="485"/>
        <end position="495"/>
    </location>
</feature>
<feature type="region of interest" description="Disordered" evidence="8">
    <location>
        <begin position="466"/>
        <end position="500"/>
    </location>
</feature>
<accession>A0A0C2J5I1</accession>
<feature type="compositionally biased region" description="Low complexity" evidence="8">
    <location>
        <begin position="334"/>
        <end position="343"/>
    </location>
</feature>
<name>A0A0C2J5I1_9PEZI</name>
<feature type="region of interest" description="Disordered" evidence="8">
    <location>
        <begin position="176"/>
        <end position="197"/>
    </location>
</feature>
<dbReference type="OrthoDB" id="7668193at2759"/>
<dbReference type="EMBL" id="AWTV01000006">
    <property type="protein sequence ID" value="KIH92312.1"/>
    <property type="molecule type" value="Genomic_DNA"/>
</dbReference>
<protein>
    <recommendedName>
        <fullName evidence="6">ASTRA-associated protein 1</fullName>
    </recommendedName>
</protein>
<evidence type="ECO:0000256" key="4">
    <source>
        <dbReference type="ARBA" id="ARBA00037931"/>
    </source>
</evidence>
<feature type="compositionally biased region" description="Basic and acidic residues" evidence="8">
    <location>
        <begin position="466"/>
        <end position="481"/>
    </location>
</feature>
<evidence type="ECO:0000256" key="6">
    <source>
        <dbReference type="ARBA" id="ARBA00040563"/>
    </source>
</evidence>
<dbReference type="SMART" id="SM00320">
    <property type="entry name" value="WD40"/>
    <property type="match status" value="5"/>
</dbReference>
<comment type="subunit">
    <text evidence="5">Component of the ASTRA chromatin remodeling machinery complex.</text>
</comment>
<dbReference type="GeneID" id="63675932"/>
<reference evidence="9 10" key="1">
    <citation type="journal article" date="2014" name="BMC Genomics">
        <title>Comparative genomics of the major fungal agents of human and animal Sporotrichosis: Sporothrix schenckii and Sporothrix brasiliensis.</title>
        <authorList>
            <person name="Teixeira M.M."/>
            <person name="de Almeida L.G."/>
            <person name="Kubitschek-Barreira P."/>
            <person name="Alves F.L."/>
            <person name="Kioshima E.S."/>
            <person name="Abadio A.K."/>
            <person name="Fernandes L."/>
            <person name="Derengowski L.S."/>
            <person name="Ferreira K.S."/>
            <person name="Souza R.C."/>
            <person name="Ruiz J.C."/>
            <person name="de Andrade N.C."/>
            <person name="Paes H.C."/>
            <person name="Nicola A.M."/>
            <person name="Albuquerque P."/>
            <person name="Gerber A.L."/>
            <person name="Martins V.P."/>
            <person name="Peconick L.D."/>
            <person name="Neto A.V."/>
            <person name="Chaucanez C.B."/>
            <person name="Silva P.A."/>
            <person name="Cunha O.L."/>
            <person name="de Oliveira F.F."/>
            <person name="dos Santos T.C."/>
            <person name="Barros A.L."/>
            <person name="Soares M.A."/>
            <person name="de Oliveira L.M."/>
            <person name="Marini M.M."/>
            <person name="Villalobos-Duno H."/>
            <person name="Cunha M.M."/>
            <person name="de Hoog S."/>
            <person name="da Silveira J.F."/>
            <person name="Henrissat B."/>
            <person name="Nino-Vega G.A."/>
            <person name="Cisalpino P.S."/>
            <person name="Mora-Montes H.M."/>
            <person name="Almeida S.R."/>
            <person name="Stajich J.E."/>
            <person name="Lopes-Bezerra L.M."/>
            <person name="Vasconcelos A.T."/>
            <person name="Felipe M.S."/>
        </authorList>
    </citation>
    <scope>NUCLEOTIDE SEQUENCE [LARGE SCALE GENOMIC DNA]</scope>
    <source>
        <strain evidence="9 10">5110</strain>
    </source>
</reference>
<evidence type="ECO:0000256" key="1">
    <source>
        <dbReference type="ARBA" id="ARBA00022574"/>
    </source>
</evidence>
<dbReference type="VEuPathDB" id="FungiDB:SPBR_02708"/>
<dbReference type="RefSeq" id="XP_040620322.1">
    <property type="nucleotide sequence ID" value="XM_040761011.1"/>
</dbReference>
<feature type="repeat" description="WD" evidence="7">
    <location>
        <begin position="516"/>
        <end position="531"/>
    </location>
</feature>
<gene>
    <name evidence="9" type="ORF">SPBR_02708</name>
</gene>
<dbReference type="Pfam" id="PF00400">
    <property type="entry name" value="WD40"/>
    <property type="match status" value="1"/>
</dbReference>
<feature type="region of interest" description="Disordered" evidence="8">
    <location>
        <begin position="334"/>
        <end position="355"/>
    </location>
</feature>
<dbReference type="PROSITE" id="PS50082">
    <property type="entry name" value="WD_REPEATS_2"/>
    <property type="match status" value="1"/>
</dbReference>
<dbReference type="Proteomes" id="UP000031575">
    <property type="component" value="Unassembled WGS sequence"/>
</dbReference>
<evidence type="ECO:0000256" key="3">
    <source>
        <dbReference type="ARBA" id="ARBA00037338"/>
    </source>
</evidence>
<dbReference type="InterPro" id="IPR015943">
    <property type="entry name" value="WD40/YVTN_repeat-like_dom_sf"/>
</dbReference>
<dbReference type="Gene3D" id="2.130.10.10">
    <property type="entry name" value="YVTN repeat-like/Quinoprotein amine dehydrogenase"/>
    <property type="match status" value="2"/>
</dbReference>
<keyword evidence="2" id="KW-0677">Repeat</keyword>
<evidence type="ECO:0000256" key="7">
    <source>
        <dbReference type="PROSITE-ProRule" id="PRU00221"/>
    </source>
</evidence>
<keyword evidence="1 7" id="KW-0853">WD repeat</keyword>
<dbReference type="InterPro" id="IPR036322">
    <property type="entry name" value="WD40_repeat_dom_sf"/>
</dbReference>
<comment type="caution">
    <text evidence="9">The sequence shown here is derived from an EMBL/GenBank/DDBJ whole genome shotgun (WGS) entry which is preliminary data.</text>
</comment>
<evidence type="ECO:0000256" key="8">
    <source>
        <dbReference type="SAM" id="MobiDB-lite"/>
    </source>
</evidence>
<evidence type="ECO:0000256" key="2">
    <source>
        <dbReference type="ARBA" id="ARBA00022737"/>
    </source>
</evidence>
<dbReference type="PANTHER" id="PTHR19854:SF1">
    <property type="entry name" value="GUANINE NUCLEOTIDE-BINDING PROTEIN SUBUNIT BETA-LIKE PROTEIN 1"/>
    <property type="match status" value="1"/>
</dbReference>
<organism evidence="9 10">
    <name type="scientific">Sporothrix brasiliensis 5110</name>
    <dbReference type="NCBI Taxonomy" id="1398154"/>
    <lineage>
        <taxon>Eukaryota</taxon>
        <taxon>Fungi</taxon>
        <taxon>Dikarya</taxon>
        <taxon>Ascomycota</taxon>
        <taxon>Pezizomycotina</taxon>
        <taxon>Sordariomycetes</taxon>
        <taxon>Sordariomycetidae</taxon>
        <taxon>Ophiostomatales</taxon>
        <taxon>Ophiostomataceae</taxon>
        <taxon>Sporothrix</taxon>
    </lineage>
</organism>
<evidence type="ECO:0000313" key="10">
    <source>
        <dbReference type="Proteomes" id="UP000031575"/>
    </source>
</evidence>
<proteinExistence type="inferred from homology"/>
<dbReference type="InterPro" id="IPR001680">
    <property type="entry name" value="WD40_rpt"/>
</dbReference>
<evidence type="ECO:0000256" key="5">
    <source>
        <dbReference type="ARBA" id="ARBA00038749"/>
    </source>
</evidence>